<evidence type="ECO:0000313" key="1">
    <source>
        <dbReference type="EMBL" id="ADE29319.1"/>
    </source>
</evidence>
<reference evidence="1" key="1">
    <citation type="journal article" date="2010" name="Environ. Microbiol.">
        <title>The metavirome of a hypersaline environment.</title>
        <authorList>
            <person name="Santos F."/>
            <person name="Yarza P."/>
            <person name="Parro V."/>
            <person name="Briones C."/>
            <person name="Anton J."/>
        </authorList>
    </citation>
    <scope>NUCLEOTIDE SEQUENCE</scope>
</reference>
<dbReference type="EMBL" id="GU735394">
    <property type="protein sequence ID" value="ADE29319.1"/>
    <property type="molecule type" value="Genomic_DNA"/>
</dbReference>
<proteinExistence type="predicted"/>
<name>D5L2R0_9VIRU</name>
<organism evidence="1">
    <name type="scientific">uncultured virus</name>
    <dbReference type="NCBI Taxonomy" id="340016"/>
    <lineage>
        <taxon>Viruses</taxon>
        <taxon>environmental samples</taxon>
    </lineage>
</organism>
<accession>D5L2R0</accession>
<protein>
    <submittedName>
        <fullName evidence="1">Uncharacterized protein</fullName>
    </submittedName>
</protein>
<sequence>MPVQFEIDTTEREIASEFEDAFFEYLMDAATVGYNHALELAPEDRGTLKQTSFAPERRTDGVVYGFTAPYAEAQEYGTEPYYPPLQPLLEWSQRVSGGLGLGFYVARQKIPTEGIEPKRYARGGRDRQERWLQNHDVSDFTDMFEE</sequence>